<accession>A0A7D8Z7Y7</accession>
<dbReference type="GO" id="GO:0003849">
    <property type="term" value="F:3-deoxy-7-phosphoheptulonate synthase activity"/>
    <property type="evidence" value="ECO:0007669"/>
    <property type="project" value="UniProtKB-EC"/>
</dbReference>
<sequence>MRIAGQYAKPRSKPTEVVELEVTEVVDGKTVTRKEKKEVLSFRGDNVNGYEPNDRQADPERLLGAYFHSTASLNYIRTLLASGFADLHKPLDWSFSHVRSAELQEAFSSVIESLQESLSFMKIATGTSGGKERGGAETVDLFTSEEALTRIGGDGIPQSFSTPPTRPGTPSVSRSASHARVPTSDSNAAPSPSASIQLPRPKYYNTSSHFIWIGDRTRQLDGAHVEYFRGIANPIGVKVGPTMKPDELVRLLDVVNPDRIPGKVTVIGRYGADKVDQYLPAHIDAVKKTDHVVVWQCDAMHGNTKTSSVDPTLKTRHFRDVIQEITRSLEIHREKGTILGGIHLELTGEVNEEGYSVTECIGGSMELEDKDLSLNYRTHCDPRLNYEQSLGMSAITSSLAYIADTPRRRVPPRRPPQGEEERTAAAPRHSLGSSRPPVGLLTPGGSCMSIVLAEAHAYALHISATDVRCVTALGHVTNLASTLSYKKYGRAGTAVAASAAHNAATISLRQPIVARRLRSSSMASSAALRTDSHMAAFFSAMSESARLRAASRSRWACSMTRSRRASSASTRATRASSAQFSSSRRMTCSCASLSRVTCSCASLSCVRSARRGGGGGGVRPSNDAPLARLTSPSSMRLRSAACSRSRSAEIVGVSAVVGAVRRAPGV</sequence>
<keyword evidence="5" id="KW-0104">Cadmium</keyword>
<evidence type="ECO:0000256" key="4">
    <source>
        <dbReference type="ARBA" id="ARBA00047508"/>
    </source>
</evidence>
<evidence type="ECO:0000256" key="6">
    <source>
        <dbReference type="RuleBase" id="RU363071"/>
    </source>
</evidence>
<dbReference type="Gene3D" id="3.20.20.70">
    <property type="entry name" value="Aldolase class I"/>
    <property type="match status" value="2"/>
</dbReference>
<comment type="caution">
    <text evidence="8">The sequence shown here is derived from an EMBL/GenBank/DDBJ whole genome shotgun (WGS) entry which is preliminary data.</text>
</comment>
<gene>
    <name evidence="8" type="ORF">VHUM_01437</name>
</gene>
<keyword evidence="9" id="KW-1185">Reference proteome</keyword>
<feature type="binding site" evidence="5">
    <location>
        <position position="238"/>
    </location>
    <ligand>
        <name>phosphoenolpyruvate</name>
        <dbReference type="ChEBI" id="CHEBI:58702"/>
    </ligand>
</feature>
<feature type="binding site" evidence="5">
    <location>
        <position position="345"/>
    </location>
    <ligand>
        <name>Mn(2+)</name>
        <dbReference type="ChEBI" id="CHEBI:29035"/>
    </ligand>
</feature>
<feature type="region of interest" description="Disordered" evidence="7">
    <location>
        <begin position="609"/>
        <end position="629"/>
    </location>
</feature>
<dbReference type="Pfam" id="PF01474">
    <property type="entry name" value="DAHP_synth_2"/>
    <property type="match status" value="1"/>
</dbReference>
<keyword evidence="5" id="KW-0170">Cobalt</keyword>
<feature type="binding site" evidence="5">
    <location>
        <position position="301"/>
    </location>
    <ligand>
        <name>Mn(2+)</name>
        <dbReference type="ChEBI" id="CHEBI:29035"/>
    </ligand>
</feature>
<comment type="cofactor">
    <cofactor evidence="5">
        <name>Mn(2+)</name>
        <dbReference type="ChEBI" id="CHEBI:29035"/>
    </cofactor>
    <cofactor evidence="5">
        <name>Co(2+)</name>
        <dbReference type="ChEBI" id="CHEBI:48828"/>
    </cofactor>
    <cofactor evidence="5">
        <name>Cd(2+)</name>
        <dbReference type="ChEBI" id="CHEBI:48775"/>
    </cofactor>
    <text evidence="5">Binds 1 divalent cation per subunit. The enzyme is active with manganese, cobalt or cadmium ions.</text>
</comment>
<dbReference type="UniPathway" id="UPA00053">
    <property type="reaction ID" value="UER00084"/>
</dbReference>
<feature type="region of interest" description="Disordered" evidence="7">
    <location>
        <begin position="151"/>
        <end position="200"/>
    </location>
</feature>
<dbReference type="GO" id="GO:0009073">
    <property type="term" value="P:aromatic amino acid family biosynthetic process"/>
    <property type="evidence" value="ECO:0007669"/>
    <property type="project" value="UniProtKB-KW"/>
</dbReference>
<evidence type="ECO:0000256" key="7">
    <source>
        <dbReference type="SAM" id="MobiDB-lite"/>
    </source>
</evidence>
<proteinExistence type="inferred from homology"/>
<feature type="compositionally biased region" description="Low complexity" evidence="7">
    <location>
        <begin position="182"/>
        <end position="195"/>
    </location>
</feature>
<evidence type="ECO:0000256" key="1">
    <source>
        <dbReference type="ARBA" id="ARBA00004688"/>
    </source>
</evidence>
<feature type="binding site" evidence="5">
    <location>
        <position position="381"/>
    </location>
    <ligand>
        <name>Mn(2+)</name>
        <dbReference type="ChEBI" id="CHEBI:29035"/>
    </ligand>
</feature>
<dbReference type="InterPro" id="IPR002480">
    <property type="entry name" value="DAHP_synth_2"/>
</dbReference>
<evidence type="ECO:0000313" key="8">
    <source>
        <dbReference type="EMBL" id="TXT13036.1"/>
    </source>
</evidence>
<dbReference type="PANTHER" id="PTHR21337:SF0">
    <property type="entry name" value="PHOSPHO-2-DEHYDRO-3-DEOXYHEPTONATE ALDOLASE"/>
    <property type="match status" value="1"/>
</dbReference>
<keyword evidence="3 6" id="KW-0808">Transferase</keyword>
<feature type="region of interest" description="Disordered" evidence="7">
    <location>
        <begin position="403"/>
        <end position="437"/>
    </location>
</feature>
<reference evidence="8 9" key="1">
    <citation type="journal article" date="2019" name="PLoS Genet.">
        <title>Convergent evolution of linked mating-type loci in basidiomycete fungi.</title>
        <authorList>
            <person name="Sun S."/>
            <person name="Coelho M.A."/>
            <person name="Heitman J."/>
            <person name="Nowrousian M."/>
        </authorList>
    </citation>
    <scope>NUCLEOTIDE SEQUENCE [LARGE SCALE GENOMIC DNA]</scope>
    <source>
        <strain evidence="8 9">CBS 4282</strain>
    </source>
</reference>
<evidence type="ECO:0000256" key="3">
    <source>
        <dbReference type="ARBA" id="ARBA00022679"/>
    </source>
</evidence>
<dbReference type="SUPFAM" id="SSF51569">
    <property type="entry name" value="Aldolase"/>
    <property type="match status" value="1"/>
</dbReference>
<dbReference type="GO" id="GO:0009423">
    <property type="term" value="P:chorismate biosynthetic process"/>
    <property type="evidence" value="ECO:0007669"/>
    <property type="project" value="UniProtKB-UniPathway"/>
</dbReference>
<dbReference type="EC" id="2.5.1.54" evidence="6"/>
<comment type="similarity">
    <text evidence="2 6">Belongs to the class-II DAHP synthase family.</text>
</comment>
<dbReference type="Proteomes" id="UP000473826">
    <property type="component" value="Unassembled WGS sequence"/>
</dbReference>
<keyword evidence="5" id="KW-0464">Manganese</keyword>
<feature type="binding site" evidence="5">
    <location>
        <position position="269"/>
    </location>
    <ligand>
        <name>phosphoenolpyruvate</name>
        <dbReference type="ChEBI" id="CHEBI:58702"/>
    </ligand>
</feature>
<dbReference type="OrthoDB" id="2338at2759"/>
<evidence type="ECO:0000313" key="9">
    <source>
        <dbReference type="Proteomes" id="UP000473826"/>
    </source>
</evidence>
<feature type="compositionally biased region" description="Polar residues" evidence="7">
    <location>
        <begin position="158"/>
        <end position="176"/>
    </location>
</feature>
<comment type="pathway">
    <text evidence="1 6">Metabolic intermediate biosynthesis; chorismate biosynthesis; chorismate from D-erythrose 4-phosphate and phosphoenolpyruvate: step 1/7.</text>
</comment>
<evidence type="ECO:0000256" key="2">
    <source>
        <dbReference type="ARBA" id="ARBA00008911"/>
    </source>
</evidence>
<organism evidence="8 9">
    <name type="scientific">Vanrija humicola</name>
    <name type="common">Yeast</name>
    <name type="synonym">Cryptococcus humicola</name>
    <dbReference type="NCBI Taxonomy" id="5417"/>
    <lineage>
        <taxon>Eukaryota</taxon>
        <taxon>Fungi</taxon>
        <taxon>Dikarya</taxon>
        <taxon>Basidiomycota</taxon>
        <taxon>Agaricomycotina</taxon>
        <taxon>Tremellomycetes</taxon>
        <taxon>Trichosporonales</taxon>
        <taxon>Trichosporonaceae</taxon>
        <taxon>Vanrija</taxon>
    </lineage>
</organism>
<evidence type="ECO:0000256" key="5">
    <source>
        <dbReference type="PIRSR" id="PIRSR602480-1"/>
    </source>
</evidence>
<dbReference type="AlphaFoldDB" id="A0A7D8Z7Y7"/>
<dbReference type="InterPro" id="IPR013785">
    <property type="entry name" value="Aldolase_TIM"/>
</dbReference>
<feature type="binding site" evidence="5">
    <location>
        <position position="2"/>
    </location>
    <ligand>
        <name>phosphoenolpyruvate</name>
        <dbReference type="ChEBI" id="CHEBI:58702"/>
    </ligand>
</feature>
<keyword evidence="6" id="KW-0057">Aromatic amino acid biosynthesis</keyword>
<keyword evidence="6" id="KW-0028">Amino-acid biosynthesis</keyword>
<dbReference type="GO" id="GO:0008652">
    <property type="term" value="P:amino acid biosynthetic process"/>
    <property type="evidence" value="ECO:0007669"/>
    <property type="project" value="UniProtKB-KW"/>
</dbReference>
<comment type="catalytic activity">
    <reaction evidence="4 6">
        <text>D-erythrose 4-phosphate + phosphoenolpyruvate + H2O = 7-phospho-2-dehydro-3-deoxy-D-arabino-heptonate + phosphate</text>
        <dbReference type="Rhea" id="RHEA:14717"/>
        <dbReference type="ChEBI" id="CHEBI:15377"/>
        <dbReference type="ChEBI" id="CHEBI:16897"/>
        <dbReference type="ChEBI" id="CHEBI:43474"/>
        <dbReference type="ChEBI" id="CHEBI:58394"/>
        <dbReference type="ChEBI" id="CHEBI:58702"/>
        <dbReference type="EC" id="2.5.1.54"/>
    </reaction>
</comment>
<protein>
    <recommendedName>
        <fullName evidence="6">Phospho-2-dehydro-3-deoxyheptonate aldolase</fullName>
        <ecNumber evidence="6">2.5.1.54</ecNumber>
    </recommendedName>
</protein>
<name>A0A7D8Z7Y7_VANHU</name>
<dbReference type="PANTHER" id="PTHR21337">
    <property type="entry name" value="PHOSPHO-2-DEHYDRO-3-DEOXYHEPTONATE ALDOLASE 1, 2"/>
    <property type="match status" value="1"/>
</dbReference>
<dbReference type="EMBL" id="QKWK01000003">
    <property type="protein sequence ID" value="TXT13036.1"/>
    <property type="molecule type" value="Genomic_DNA"/>
</dbReference>